<dbReference type="InterPro" id="IPR013087">
    <property type="entry name" value="Znf_C2H2_type"/>
</dbReference>
<evidence type="ECO:0000256" key="12">
    <source>
        <dbReference type="SAM" id="Coils"/>
    </source>
</evidence>
<feature type="region of interest" description="Disordered" evidence="13">
    <location>
        <begin position="70"/>
        <end position="106"/>
    </location>
</feature>
<dbReference type="PROSITE" id="PS50157">
    <property type="entry name" value="ZINC_FINGER_C2H2_2"/>
    <property type="match status" value="8"/>
</dbReference>
<feature type="region of interest" description="Disordered" evidence="13">
    <location>
        <begin position="1"/>
        <end position="44"/>
    </location>
</feature>
<name>A0A5N5T3Q6_9CRUS</name>
<evidence type="ECO:0000259" key="14">
    <source>
        <dbReference type="PROSITE" id="PS50071"/>
    </source>
</evidence>
<feature type="domain" description="C2H2-type" evidence="15">
    <location>
        <begin position="1386"/>
        <end position="1413"/>
    </location>
</feature>
<feature type="domain" description="C2H2-type" evidence="15">
    <location>
        <begin position="1854"/>
        <end position="1881"/>
    </location>
</feature>
<feature type="domain" description="Homeobox" evidence="14">
    <location>
        <begin position="176"/>
        <end position="236"/>
    </location>
</feature>
<dbReference type="PROSITE" id="PS50071">
    <property type="entry name" value="HOMEOBOX_2"/>
    <property type="match status" value="6"/>
</dbReference>
<dbReference type="PROSITE" id="PS00028">
    <property type="entry name" value="ZINC_FINGER_C2H2_1"/>
    <property type="match status" value="12"/>
</dbReference>
<evidence type="ECO:0000259" key="15">
    <source>
        <dbReference type="PROSITE" id="PS50157"/>
    </source>
</evidence>
<evidence type="ECO:0000256" key="7">
    <source>
        <dbReference type="ARBA" id="ARBA00023155"/>
    </source>
</evidence>
<feature type="DNA-binding region" description="Homeobox" evidence="10">
    <location>
        <begin position="1605"/>
        <end position="1647"/>
    </location>
</feature>
<dbReference type="SMART" id="SM00355">
    <property type="entry name" value="ZnF_C2H2"/>
    <property type="match status" value="15"/>
</dbReference>
<evidence type="ECO:0000256" key="6">
    <source>
        <dbReference type="ARBA" id="ARBA00023125"/>
    </source>
</evidence>
<feature type="domain" description="C2H2-type" evidence="15">
    <location>
        <begin position="1526"/>
        <end position="1554"/>
    </location>
</feature>
<dbReference type="SUPFAM" id="SSF57667">
    <property type="entry name" value="beta-beta-alpha zinc fingers"/>
    <property type="match status" value="4"/>
</dbReference>
<feature type="region of interest" description="Disordered" evidence="13">
    <location>
        <begin position="1069"/>
        <end position="1095"/>
    </location>
</feature>
<evidence type="ECO:0000256" key="13">
    <source>
        <dbReference type="SAM" id="MobiDB-lite"/>
    </source>
</evidence>
<feature type="domain" description="C2H2-type" evidence="15">
    <location>
        <begin position="1558"/>
        <end position="1587"/>
    </location>
</feature>
<sequence length="2089" mass="238193">MLQSGDSNNENCAQDDEAPNSNLQESSCSDSEEERKDKSAALIPPPLIPVALLGNLVPYALYQRLLPAITSEDSPSPNHLQNSLDFLNKEGDKDVNSDDESNSPPCLPISASLFQHLIKKSDELQSKSKNNSELTSSKKYSILSALIGASNPKDNFSSVEKKEEEEASEETGNSGFQFKRKRIAFSAKQYEILQTTFEHNNFPEPGDQQCIARQLKAPYRSIKMWFQNKRANARKKLFPGEKGSGRTTTGEKIPGDTDTRFYCDKCPSAFICQKYLRNHLDAHKVYTKICPKCRVAFTHDCLLNTHLISKCGKKEEKKQLKNEIEEKAERRVKKEEADDDREEEDKFLRINGFHGARSLFGKNKEEKLGLNSNILDHLNSSLPLLTLLQIQKTRSEQNNSEQYEEQSRHSSEEEEQMSEEDQENNISEQETKEKDYNDDSVENKVIKKEIPALIPTEFVKPSVNNITKFAILRQLLTNYHQKSLNENDNFKNYDCEQATDLSNKAPKIPAGTTTTLVPTTSTTTTITTTSIKEEKENYDSEADFKPKNIPEYLHSLLKDNQYKYSSDLEKTDTGYQIGEQLNNEDIDENYADSIYETEENEKQNAESVDDENDEKGYNKTNTNNASKPKRLRRRTTVFTENQHRVLYLHFTHCNFPDPSMFRILSKLTGLTPHVIKIWFQNERSRQRRQVNNLEGEITREKKPYKCRDCGVEFAMPAFLVKHCMRHIPTENVTSQARKCPICMIEFETQKLHSHFMASHNLSINIEEEGANEENICHLCKEHFSDLNSLSIHKNEHLKDTQYGDPPQCNECKTTFVNVLCLEAHMATHYKFKWDHSCPKCKMRFYDKILLESHLISHSMNSMSGSHVKSPSNNYSTQSEQSNNCQYLISLIQKIADSENEKKVKDNEEGDIKTSGEKIESVDKDPSEKCKTANNNVTDSLQQGKPIPNISLKFIPVKFIPVTPSTHSQSSAVNTSASPVVTVIPSTFISPGINNNPVTVKSTQGPINLSNSANILTPSNLSFTVKEEVKSSDSISVLSSPVKKQVPNLIPISKARLQFKVQESDEACKKNTAKEGDTMGASSDENESKEYDDSHDLPFPLPEETHDSQVLVYTPYASEYRKRRRTPTHFNSSQRDILEAYYKYDNFPDPNEQLHLSEYLKVPYSVIKTWYQNTRKNHRKHLKESLNFEVGGPFECLDCRVCFVSKIYLESHIREHKEEQPFSCTLCLKQFPHQAVFDIHQRMGCSKKSKKKHEQIRPFSSLTRTFKLSESGEDFSKESKYSTSNTLYSMPLSRKRKLSNSSEDKSNVKCFKFEHVNVLEGGSEIEPVQNVLNNLLDACSENDAIESSLNDAGNHQCLKCHMSFSSSKLLLEHNCPSVLAPSQVVGYKCPQCDETFQSILSVAEHREKYCKKLPFIQPTKHSLTREKPSLHQSEFIELYPPSLDSDSTKEDKKVSLTVKIKEKIGFTRANICFLQVHYKHNNFPTVKEMESISKRLGIDKEKVEHWFLKQRARERKGQKHGNAKSLHGCKSCSSYFVHQDALLNHQKTVHNPSAISIEFVCPQQHCTAKYPNATLLQTHQMEHAEEKSVDGKKGQNLRHHSLLLEMHYKENNFPSSVLINAIAQKIRIDHVDVHWWFKQRREKNLHGYENDVSRSEGCVGVAEASSASSGTCKTTETKDCSVCSASFLTEEFLKSHLDVHFTNYALVCWECGCDFSSPLVLKTHLSQHNNLTVPNDLLSASKMLSVNSSVEMKYTFIQMQVLYNHFKLNNYPKKEEIKLLSRRLRVPMKHVQTWFKHQRTTETSSSSKWLSEERFGVKSHSDDETSKSLDPKSSLPSSSVSKSTRHSHQQEPSVLMCGSCSAEFVSTRLLERHKAIHNIGRIFPCDNCTCSFLHEMARDTHTLSHLLKGDPSSSANSSELGLKARSKVLEKETKALIRKLVQTWKDDSGSVIDFQVTAKERRRSRDTINAYSIPEVLVSPNIGNKKPKTLSTENFTSSQNSNSITFSIEKNIPDFVVIADNVSNNMNSNNNNHDEDRNIEKCFVVDSSEEITDSVSRPKPIFSHIELDKFESENENDEEEDDDMKLVIDV</sequence>
<feature type="compositionally biased region" description="Acidic residues" evidence="13">
    <location>
        <begin position="2072"/>
        <end position="2082"/>
    </location>
</feature>
<feature type="compositionally biased region" description="Polar residues" evidence="13">
    <location>
        <begin position="19"/>
        <end position="29"/>
    </location>
</feature>
<dbReference type="Gene3D" id="1.10.10.60">
    <property type="entry name" value="Homeodomain-like"/>
    <property type="match status" value="5"/>
</dbReference>
<feature type="compositionally biased region" description="Low complexity" evidence="13">
    <location>
        <begin position="1830"/>
        <end position="1841"/>
    </location>
</feature>
<dbReference type="CDD" id="cd00086">
    <property type="entry name" value="homeodomain"/>
    <property type="match status" value="5"/>
</dbReference>
<evidence type="ECO:0000256" key="9">
    <source>
        <dbReference type="PROSITE-ProRule" id="PRU00042"/>
    </source>
</evidence>
<feature type="domain" description="Homeobox" evidence="14">
    <location>
        <begin position="629"/>
        <end position="689"/>
    </location>
</feature>
<feature type="region of interest" description="Disordered" evidence="13">
    <location>
        <begin position="598"/>
        <end position="633"/>
    </location>
</feature>
<dbReference type="EMBL" id="SEYY01011542">
    <property type="protein sequence ID" value="KAB7501154.1"/>
    <property type="molecule type" value="Genomic_DNA"/>
</dbReference>
<feature type="DNA-binding region" description="Homeobox" evidence="10">
    <location>
        <begin position="178"/>
        <end position="237"/>
    </location>
</feature>
<feature type="region of interest" description="Disordered" evidence="13">
    <location>
        <begin position="2068"/>
        <end position="2089"/>
    </location>
</feature>
<feature type="compositionally biased region" description="Basic and acidic residues" evidence="13">
    <location>
        <begin position="87"/>
        <end position="96"/>
    </location>
</feature>
<comment type="subcellular location">
    <subcellularLocation>
        <location evidence="1 10 11">Nucleus</location>
    </subcellularLocation>
</comment>
<proteinExistence type="predicted"/>
<dbReference type="Pfam" id="PF00046">
    <property type="entry name" value="Homeodomain"/>
    <property type="match status" value="5"/>
</dbReference>
<feature type="compositionally biased region" description="Basic and acidic residues" evidence="13">
    <location>
        <begin position="1085"/>
        <end position="1095"/>
    </location>
</feature>
<dbReference type="SUPFAM" id="SSF46689">
    <property type="entry name" value="Homeodomain-like"/>
    <property type="match status" value="6"/>
</dbReference>
<keyword evidence="6 10" id="KW-0238">DNA-binding</keyword>
<feature type="domain" description="C2H2-type" evidence="15">
    <location>
        <begin position="261"/>
        <end position="283"/>
    </location>
</feature>
<reference evidence="16 17" key="1">
    <citation type="journal article" date="2019" name="PLoS Biol.">
        <title>Sex chromosomes control vertical transmission of feminizing Wolbachia symbionts in an isopod.</title>
        <authorList>
            <person name="Becking T."/>
            <person name="Chebbi M.A."/>
            <person name="Giraud I."/>
            <person name="Moumen B."/>
            <person name="Laverre T."/>
            <person name="Caubet Y."/>
            <person name="Peccoud J."/>
            <person name="Gilbert C."/>
            <person name="Cordaux R."/>
        </authorList>
    </citation>
    <scope>NUCLEOTIDE SEQUENCE [LARGE SCALE GENOMIC DNA]</scope>
    <source>
        <strain evidence="16">ANa2</strain>
        <tissue evidence="16">Whole body excluding digestive tract and cuticle</tissue>
    </source>
</reference>
<feature type="domain" description="Homeobox" evidence="14">
    <location>
        <begin position="1456"/>
        <end position="1516"/>
    </location>
</feature>
<dbReference type="Gene3D" id="3.30.160.60">
    <property type="entry name" value="Classic Zinc Finger"/>
    <property type="match status" value="4"/>
</dbReference>
<evidence type="ECO:0000256" key="5">
    <source>
        <dbReference type="ARBA" id="ARBA00022833"/>
    </source>
</evidence>
<dbReference type="GO" id="GO:0000981">
    <property type="term" value="F:DNA-binding transcription factor activity, RNA polymerase II-specific"/>
    <property type="evidence" value="ECO:0007669"/>
    <property type="project" value="InterPro"/>
</dbReference>
<feature type="DNA-binding region" description="Homeobox" evidence="10">
    <location>
        <begin position="631"/>
        <end position="690"/>
    </location>
</feature>
<evidence type="ECO:0000256" key="4">
    <source>
        <dbReference type="ARBA" id="ARBA00022771"/>
    </source>
</evidence>
<dbReference type="Proteomes" id="UP000326759">
    <property type="component" value="Unassembled WGS sequence"/>
</dbReference>
<dbReference type="OrthoDB" id="6382880at2759"/>
<dbReference type="GO" id="GO:0045944">
    <property type="term" value="P:positive regulation of transcription by RNA polymerase II"/>
    <property type="evidence" value="ECO:0007669"/>
    <property type="project" value="UniProtKB-ARBA"/>
</dbReference>
<feature type="domain" description="C2H2-type" evidence="15">
    <location>
        <begin position="1193"/>
        <end position="1220"/>
    </location>
</feature>
<dbReference type="PANTHER" id="PTHR19818">
    <property type="entry name" value="ZINC FINGER PROTEIN ZIC AND GLI"/>
    <property type="match status" value="1"/>
</dbReference>
<evidence type="ECO:0000256" key="1">
    <source>
        <dbReference type="ARBA" id="ARBA00004123"/>
    </source>
</evidence>
<dbReference type="PROSITE" id="PS00027">
    <property type="entry name" value="HOMEOBOX_1"/>
    <property type="match status" value="2"/>
</dbReference>
<dbReference type="SMART" id="SM00389">
    <property type="entry name" value="HOX"/>
    <property type="match status" value="6"/>
</dbReference>
<evidence type="ECO:0000256" key="11">
    <source>
        <dbReference type="RuleBase" id="RU000682"/>
    </source>
</evidence>
<feature type="compositionally biased region" description="Polar residues" evidence="13">
    <location>
        <begin position="71"/>
        <end position="85"/>
    </location>
</feature>
<comment type="caution">
    <text evidence="16">The sequence shown here is derived from an EMBL/GenBank/DDBJ whole genome shotgun (WGS) entry which is preliminary data.</text>
</comment>
<feature type="DNA-binding region" description="Homeobox" evidence="10">
    <location>
        <begin position="1458"/>
        <end position="1517"/>
    </location>
</feature>
<dbReference type="InterPro" id="IPR001356">
    <property type="entry name" value="HD"/>
</dbReference>
<feature type="compositionally biased region" description="Basic and acidic residues" evidence="13">
    <location>
        <begin position="429"/>
        <end position="440"/>
    </location>
</feature>
<protein>
    <submittedName>
        <fullName evidence="16">Oocyte zinc finger protein XlCOF6.1</fullName>
    </submittedName>
</protein>
<evidence type="ECO:0000256" key="10">
    <source>
        <dbReference type="PROSITE-ProRule" id="PRU00108"/>
    </source>
</evidence>
<feature type="compositionally biased region" description="Acidic residues" evidence="13">
    <location>
        <begin position="412"/>
        <end position="423"/>
    </location>
</feature>
<feature type="region of interest" description="Disordered" evidence="13">
    <location>
        <begin position="1819"/>
        <end position="1851"/>
    </location>
</feature>
<feature type="domain" description="Homeobox" evidence="14">
    <location>
        <begin position="1603"/>
        <end position="1646"/>
    </location>
</feature>
<feature type="domain" description="C2H2-type" evidence="15">
    <location>
        <begin position="704"/>
        <end position="731"/>
    </location>
</feature>
<evidence type="ECO:0000313" key="17">
    <source>
        <dbReference type="Proteomes" id="UP000326759"/>
    </source>
</evidence>
<feature type="DNA-binding region" description="Homeobox" evidence="10">
    <location>
        <begin position="1746"/>
        <end position="1805"/>
    </location>
</feature>
<dbReference type="InterPro" id="IPR036236">
    <property type="entry name" value="Znf_C2H2_sf"/>
</dbReference>
<dbReference type="GO" id="GO:0005634">
    <property type="term" value="C:nucleus"/>
    <property type="evidence" value="ECO:0007669"/>
    <property type="project" value="UniProtKB-SubCell"/>
</dbReference>
<organism evidence="16 17">
    <name type="scientific">Armadillidium nasatum</name>
    <dbReference type="NCBI Taxonomy" id="96803"/>
    <lineage>
        <taxon>Eukaryota</taxon>
        <taxon>Metazoa</taxon>
        <taxon>Ecdysozoa</taxon>
        <taxon>Arthropoda</taxon>
        <taxon>Crustacea</taxon>
        <taxon>Multicrustacea</taxon>
        <taxon>Malacostraca</taxon>
        <taxon>Eumalacostraca</taxon>
        <taxon>Peracarida</taxon>
        <taxon>Isopoda</taxon>
        <taxon>Oniscidea</taxon>
        <taxon>Crinocheta</taxon>
        <taxon>Armadillidiidae</taxon>
        <taxon>Armadillidium</taxon>
    </lineage>
</organism>
<dbReference type="PANTHER" id="PTHR19818:SF139">
    <property type="entry name" value="PAIR-RULE PROTEIN ODD-PAIRED"/>
    <property type="match status" value="1"/>
</dbReference>
<feature type="region of interest" description="Disordered" evidence="13">
    <location>
        <begin position="395"/>
        <end position="440"/>
    </location>
</feature>
<keyword evidence="5" id="KW-0862">Zinc</keyword>
<dbReference type="InterPro" id="IPR009057">
    <property type="entry name" value="Homeodomain-like_sf"/>
</dbReference>
<accession>A0A5N5T3Q6</accession>
<keyword evidence="8 10" id="KW-0539">Nucleus</keyword>
<keyword evidence="12" id="KW-0175">Coiled coil</keyword>
<dbReference type="GO" id="GO:0000978">
    <property type="term" value="F:RNA polymerase II cis-regulatory region sequence-specific DNA binding"/>
    <property type="evidence" value="ECO:0007669"/>
    <property type="project" value="TreeGrafter"/>
</dbReference>
<keyword evidence="4 9" id="KW-0863">Zinc-finger</keyword>
<feature type="DNA-binding region" description="Homeobox" evidence="10">
    <location>
        <begin position="1122"/>
        <end position="1181"/>
    </location>
</feature>
<keyword evidence="7 10" id="KW-0371">Homeobox</keyword>
<keyword evidence="2" id="KW-0479">Metal-binding</keyword>
<feature type="domain" description="Homeobox" evidence="14">
    <location>
        <begin position="1744"/>
        <end position="1804"/>
    </location>
</feature>
<dbReference type="GO" id="GO:0008270">
    <property type="term" value="F:zinc ion binding"/>
    <property type="evidence" value="ECO:0007669"/>
    <property type="project" value="UniProtKB-KW"/>
</dbReference>
<feature type="coiled-coil region" evidence="12">
    <location>
        <begin position="317"/>
        <end position="345"/>
    </location>
</feature>
<feature type="region of interest" description="Disordered" evidence="13">
    <location>
        <begin position="153"/>
        <end position="173"/>
    </location>
</feature>
<keyword evidence="17" id="KW-1185">Reference proteome</keyword>
<dbReference type="InterPro" id="IPR017970">
    <property type="entry name" value="Homeobox_CS"/>
</dbReference>
<feature type="compositionally biased region" description="Polar residues" evidence="13">
    <location>
        <begin position="1"/>
        <end position="12"/>
    </location>
</feature>
<evidence type="ECO:0000256" key="8">
    <source>
        <dbReference type="ARBA" id="ARBA00023242"/>
    </source>
</evidence>
<feature type="domain" description="Homeobox" evidence="14">
    <location>
        <begin position="1120"/>
        <end position="1180"/>
    </location>
</feature>
<evidence type="ECO:0000256" key="2">
    <source>
        <dbReference type="ARBA" id="ARBA00022723"/>
    </source>
</evidence>
<feature type="region of interest" description="Disordered" evidence="13">
    <location>
        <begin position="899"/>
        <end position="929"/>
    </location>
</feature>
<keyword evidence="3" id="KW-0677">Repeat</keyword>
<feature type="domain" description="C2H2-type" evidence="15">
    <location>
        <begin position="1221"/>
        <end position="1257"/>
    </location>
</feature>
<evidence type="ECO:0000256" key="3">
    <source>
        <dbReference type="ARBA" id="ARBA00022737"/>
    </source>
</evidence>
<feature type="compositionally biased region" description="Basic and acidic residues" evidence="13">
    <location>
        <begin position="1819"/>
        <end position="1829"/>
    </location>
</feature>
<dbReference type="InterPro" id="IPR050329">
    <property type="entry name" value="GLI_C2H2-zinc-finger"/>
</dbReference>
<evidence type="ECO:0000313" key="16">
    <source>
        <dbReference type="EMBL" id="KAB7501154.1"/>
    </source>
</evidence>
<gene>
    <name evidence="16" type="primary">ZO61</name>
    <name evidence="16" type="ORF">Anas_07583</name>
</gene>